<evidence type="ECO:0000256" key="3">
    <source>
        <dbReference type="ARBA" id="ARBA00023002"/>
    </source>
</evidence>
<dbReference type="InterPro" id="IPR020834">
    <property type="entry name" value="LipOase_CS"/>
</dbReference>
<dbReference type="PROSITE" id="PS51393">
    <property type="entry name" value="LIPOXYGENASE_3"/>
    <property type="match status" value="1"/>
</dbReference>
<dbReference type="PRINTS" id="PR00087">
    <property type="entry name" value="LIPOXYGENASE"/>
</dbReference>
<dbReference type="EMBL" id="VIIS01000420">
    <property type="protein sequence ID" value="KAF0309260.1"/>
    <property type="molecule type" value="Genomic_DNA"/>
</dbReference>
<dbReference type="InterPro" id="IPR036226">
    <property type="entry name" value="LipOase_C_sf"/>
</dbReference>
<dbReference type="OrthoDB" id="6330879at2759"/>
<evidence type="ECO:0000313" key="6">
    <source>
        <dbReference type="Proteomes" id="UP000440578"/>
    </source>
</evidence>
<evidence type="ECO:0000259" key="4">
    <source>
        <dbReference type="PROSITE" id="PS51393"/>
    </source>
</evidence>
<name>A0A6A4WZR9_AMPAM</name>
<gene>
    <name evidence="5" type="primary">AOSL_4</name>
    <name evidence="5" type="ORF">FJT64_019608</name>
</gene>
<dbReference type="AlphaFoldDB" id="A0A6A4WZR9"/>
<dbReference type="SUPFAM" id="SSF48484">
    <property type="entry name" value="Lipoxigenase"/>
    <property type="match status" value="1"/>
</dbReference>
<dbReference type="GO" id="GO:0046872">
    <property type="term" value="F:metal ion binding"/>
    <property type="evidence" value="ECO:0007669"/>
    <property type="project" value="UniProtKB-KW"/>
</dbReference>
<keyword evidence="1" id="KW-0479">Metal-binding</keyword>
<dbReference type="GO" id="GO:0034440">
    <property type="term" value="P:lipid oxidation"/>
    <property type="evidence" value="ECO:0007669"/>
    <property type="project" value="InterPro"/>
</dbReference>
<comment type="caution">
    <text evidence="5">The sequence shown here is derived from an EMBL/GenBank/DDBJ whole genome shotgun (WGS) entry which is preliminary data.</text>
</comment>
<keyword evidence="6" id="KW-1185">Reference proteome</keyword>
<dbReference type="InterPro" id="IPR000907">
    <property type="entry name" value="LipOase"/>
</dbReference>
<dbReference type="Pfam" id="PF00305">
    <property type="entry name" value="Lipoxygenase"/>
    <property type="match status" value="1"/>
</dbReference>
<protein>
    <submittedName>
        <fullName evidence="5">Allene oxide synthase-lipoxygenase protein</fullName>
    </submittedName>
</protein>
<evidence type="ECO:0000313" key="5">
    <source>
        <dbReference type="EMBL" id="KAF0309260.1"/>
    </source>
</evidence>
<organism evidence="5 6">
    <name type="scientific">Amphibalanus amphitrite</name>
    <name type="common">Striped barnacle</name>
    <name type="synonym">Balanus amphitrite</name>
    <dbReference type="NCBI Taxonomy" id="1232801"/>
    <lineage>
        <taxon>Eukaryota</taxon>
        <taxon>Metazoa</taxon>
        <taxon>Ecdysozoa</taxon>
        <taxon>Arthropoda</taxon>
        <taxon>Crustacea</taxon>
        <taxon>Multicrustacea</taxon>
        <taxon>Cirripedia</taxon>
        <taxon>Thoracica</taxon>
        <taxon>Thoracicalcarea</taxon>
        <taxon>Balanomorpha</taxon>
        <taxon>Balanoidea</taxon>
        <taxon>Balanidae</taxon>
        <taxon>Amphibalaninae</taxon>
        <taxon>Amphibalanus</taxon>
    </lineage>
</organism>
<dbReference type="Gene3D" id="3.10.450.60">
    <property type="match status" value="1"/>
</dbReference>
<feature type="domain" description="Lipoxygenase" evidence="4">
    <location>
        <begin position="201"/>
        <end position="656"/>
    </location>
</feature>
<dbReference type="Gene3D" id="1.20.245.10">
    <property type="entry name" value="Lipoxygenase-1, Domain 5"/>
    <property type="match status" value="1"/>
</dbReference>
<dbReference type="GO" id="GO:0016702">
    <property type="term" value="F:oxidoreductase activity, acting on single donors with incorporation of molecular oxygen, incorporation of two atoms of oxygen"/>
    <property type="evidence" value="ECO:0007669"/>
    <property type="project" value="InterPro"/>
</dbReference>
<accession>A0A6A4WZR9</accession>
<sequence length="665" mass="74008">MLDMSRVPVKSKQPPPPRALKLPTISAAAMQALANRATMVSVDEVVFPHAPPVDGARGQPRYPPLSPAAYLRGVTAIATYRAYFFPGAAIQWLSYVLWLQGQAGDLPTSALRDIDVKARTHIARYHMEYQDPASLTEAIGQALAAPAVYAPAPAPDELTDEINEMMVLQSPTFCTHEKWSSFLELQKACANTLGLPTAALHWTTDIWFGLQRVQGVNAKLITLCTTIPRNFGVSASMVDPFLEGLTLGEALAANKIFIVDLHILEGILPEERVRPTDYLKQLCAPIALFYLNKHNVLLPIAIQLYQYSGKRNPVFLPSDPANLWLLAKMYFNCSEAQHHTVLTHMGLGRLLMEGVAVCTQRNLSPSHPLHRLLAPHFRHLMITNAVTVEELLEPGMWMYEFMMLKGAGVQELMRRGKASWRLDLDGVVPRQVAARGVAEPSVLPHYPYRDDATALHAAIERYVRACLEPYYTDETRVAGDWELLQWRRELVRPAQKGGLGLRGVPGDMVAGFTTLDHVVETATAFISAVTVGHAAATLGLYEEAGFVPGYPLVLHGLPPRSKEQTPSTAELLERLPGRCHTWFIMLLWKLFSSPRAPRLADPRHRWLLDPASTEAAARLRKELEELSRKIARRNATVPFPYQWLDPRLALPNCVPRAVVSKKADY</sequence>
<dbReference type="Proteomes" id="UP000440578">
    <property type="component" value="Unassembled WGS sequence"/>
</dbReference>
<dbReference type="PANTHER" id="PTHR11771">
    <property type="entry name" value="LIPOXYGENASE"/>
    <property type="match status" value="1"/>
</dbReference>
<evidence type="ECO:0000256" key="1">
    <source>
        <dbReference type="ARBA" id="ARBA00022723"/>
    </source>
</evidence>
<evidence type="ECO:0000256" key="2">
    <source>
        <dbReference type="ARBA" id="ARBA00022964"/>
    </source>
</evidence>
<keyword evidence="3" id="KW-0560">Oxidoreductase</keyword>
<keyword evidence="2" id="KW-0223">Dioxygenase</keyword>
<reference evidence="5 6" key="1">
    <citation type="submission" date="2019-07" db="EMBL/GenBank/DDBJ databases">
        <title>Draft genome assembly of a fouling barnacle, Amphibalanus amphitrite (Darwin, 1854): The first reference genome for Thecostraca.</title>
        <authorList>
            <person name="Kim W."/>
        </authorList>
    </citation>
    <scope>NUCLEOTIDE SEQUENCE [LARGE SCALE GENOMIC DNA]</scope>
    <source>
        <strain evidence="5">SNU_AA5</strain>
        <tissue evidence="5">Soma without cirri and trophi</tissue>
    </source>
</reference>
<dbReference type="PROSITE" id="PS00081">
    <property type="entry name" value="LIPOXYGENASE_2"/>
    <property type="match status" value="1"/>
</dbReference>
<proteinExistence type="predicted"/>
<dbReference type="InterPro" id="IPR013819">
    <property type="entry name" value="LipOase_C"/>
</dbReference>